<dbReference type="PROSITE" id="PS01124">
    <property type="entry name" value="HTH_ARAC_FAMILY_2"/>
    <property type="match status" value="1"/>
</dbReference>
<proteinExistence type="predicted"/>
<keyword evidence="5" id="KW-1185">Reference proteome</keyword>
<protein>
    <recommendedName>
        <fullName evidence="3">HTH araC/xylS-type domain-containing protein</fullName>
    </recommendedName>
</protein>
<comment type="caution">
    <text evidence="4">The sequence shown here is derived from an EMBL/GenBank/DDBJ whole genome shotgun (WGS) entry which is preliminary data.</text>
</comment>
<keyword evidence="2" id="KW-0804">Transcription</keyword>
<sequence>MPLDGFSNMVLACFVEPLRAACLLAGESIFTWSIATPGGASVLSSSGMQLQADVPLEEIEGADTLVLVAGYGARAASRAEALGEIRGAARHVDTIIGLDMGAWVMAAAGLLEGREATVHWQESEAFREEFLNVKLRPDGYVVDGDRLTAGSATAVMDLALDMIRNTVGEAPAYDVKALFVYDPVERQRAETAALSPQLGRAVRLMQRTMDAPRSLEDIAEHAAVSLRTLERLFRRELGMPAGRYYRQTRLGHARALAMETRLPTVGIATRTGFTSAAALSRAYKQHFGETIRETRAALLPEQTP</sequence>
<evidence type="ECO:0000313" key="5">
    <source>
        <dbReference type="Proteomes" id="UP000185783"/>
    </source>
</evidence>
<dbReference type="Gene3D" id="3.40.50.880">
    <property type="match status" value="1"/>
</dbReference>
<accession>A0A1U7JHM8</accession>
<name>A0A1U7JHM8_9HYPH</name>
<dbReference type="InterPro" id="IPR009057">
    <property type="entry name" value="Homeodomain-like_sf"/>
</dbReference>
<keyword evidence="1" id="KW-0805">Transcription regulation</keyword>
<feature type="domain" description="HTH araC/xylS-type" evidence="3">
    <location>
        <begin position="199"/>
        <end position="297"/>
    </location>
</feature>
<dbReference type="AlphaFoldDB" id="A0A1U7JHM8"/>
<gene>
    <name evidence="4" type="ORF">A3843_07530</name>
</gene>
<reference evidence="4 5" key="1">
    <citation type="submission" date="2016-03" db="EMBL/GenBank/DDBJ databases">
        <title>Genome sequence of Nesiotobacter sp. nov., a moderately halophilic alphaproteobacterium isolated from the Yellow Sea, China.</title>
        <authorList>
            <person name="Zhang G."/>
            <person name="Zhang R."/>
        </authorList>
    </citation>
    <scope>NUCLEOTIDE SEQUENCE [LARGE SCALE GENOMIC DNA]</scope>
    <source>
        <strain evidence="4 5">WB1-6</strain>
    </source>
</reference>
<evidence type="ECO:0000259" key="3">
    <source>
        <dbReference type="PROSITE" id="PS01124"/>
    </source>
</evidence>
<evidence type="ECO:0000313" key="4">
    <source>
        <dbReference type="EMBL" id="OKL44256.1"/>
    </source>
</evidence>
<dbReference type="CDD" id="cd03136">
    <property type="entry name" value="GATase1_AraC_ArgR_like"/>
    <property type="match status" value="1"/>
</dbReference>
<dbReference type="STRING" id="197461.A3843_07530"/>
<dbReference type="Pfam" id="PF12833">
    <property type="entry name" value="HTH_18"/>
    <property type="match status" value="1"/>
</dbReference>
<dbReference type="PANTHER" id="PTHR43130">
    <property type="entry name" value="ARAC-FAMILY TRANSCRIPTIONAL REGULATOR"/>
    <property type="match status" value="1"/>
</dbReference>
<dbReference type="Gene3D" id="1.10.10.60">
    <property type="entry name" value="Homeodomain-like"/>
    <property type="match status" value="1"/>
</dbReference>
<dbReference type="GO" id="GO:0043565">
    <property type="term" value="F:sequence-specific DNA binding"/>
    <property type="evidence" value="ECO:0007669"/>
    <property type="project" value="InterPro"/>
</dbReference>
<dbReference type="SMART" id="SM00342">
    <property type="entry name" value="HTH_ARAC"/>
    <property type="match status" value="1"/>
</dbReference>
<dbReference type="InterPro" id="IPR002818">
    <property type="entry name" value="DJ-1/PfpI"/>
</dbReference>
<dbReference type="InterPro" id="IPR018060">
    <property type="entry name" value="HTH_AraC"/>
</dbReference>
<dbReference type="EMBL" id="LVVZ01000014">
    <property type="protein sequence ID" value="OKL44256.1"/>
    <property type="molecule type" value="Genomic_DNA"/>
</dbReference>
<dbReference type="Pfam" id="PF01965">
    <property type="entry name" value="DJ-1_PfpI"/>
    <property type="match status" value="1"/>
</dbReference>
<evidence type="ECO:0000256" key="2">
    <source>
        <dbReference type="ARBA" id="ARBA00023163"/>
    </source>
</evidence>
<dbReference type="SUPFAM" id="SSF52317">
    <property type="entry name" value="Class I glutamine amidotransferase-like"/>
    <property type="match status" value="1"/>
</dbReference>
<evidence type="ECO:0000256" key="1">
    <source>
        <dbReference type="ARBA" id="ARBA00023015"/>
    </source>
</evidence>
<dbReference type="GO" id="GO:0003700">
    <property type="term" value="F:DNA-binding transcription factor activity"/>
    <property type="evidence" value="ECO:0007669"/>
    <property type="project" value="InterPro"/>
</dbReference>
<dbReference type="InterPro" id="IPR029062">
    <property type="entry name" value="Class_I_gatase-like"/>
</dbReference>
<dbReference type="PANTHER" id="PTHR43130:SF3">
    <property type="entry name" value="HTH-TYPE TRANSCRIPTIONAL REGULATOR RV1931C"/>
    <property type="match status" value="1"/>
</dbReference>
<dbReference type="InterPro" id="IPR052158">
    <property type="entry name" value="INH-QAR"/>
</dbReference>
<dbReference type="SUPFAM" id="SSF46689">
    <property type="entry name" value="Homeodomain-like"/>
    <property type="match status" value="2"/>
</dbReference>
<organism evidence="4 5">
    <name type="scientific">Pseudovibrio exalbescens</name>
    <dbReference type="NCBI Taxonomy" id="197461"/>
    <lineage>
        <taxon>Bacteria</taxon>
        <taxon>Pseudomonadati</taxon>
        <taxon>Pseudomonadota</taxon>
        <taxon>Alphaproteobacteria</taxon>
        <taxon>Hyphomicrobiales</taxon>
        <taxon>Stappiaceae</taxon>
        <taxon>Pseudovibrio</taxon>
    </lineage>
</organism>
<dbReference type="Proteomes" id="UP000185783">
    <property type="component" value="Unassembled WGS sequence"/>
</dbReference>